<name>A0A4V5UW13_9BACT</name>
<dbReference type="PANTHER" id="PTHR34987">
    <property type="entry name" value="C, PUTATIVE (AFU_ORTHOLOGUE AFUA_3G02880)-RELATED"/>
    <property type="match status" value="1"/>
</dbReference>
<dbReference type="OrthoDB" id="9815108at2"/>
<dbReference type="Gene3D" id="1.50.10.10">
    <property type="match status" value="1"/>
</dbReference>
<comment type="caution">
    <text evidence="4">The sequence shown here is derived from an EMBL/GenBank/DDBJ whole genome shotgun (WGS) entry which is preliminary data.</text>
</comment>
<dbReference type="InterPro" id="IPR035396">
    <property type="entry name" value="Bac_rhamnosid6H"/>
</dbReference>
<organism evidence="4 5">
    <name type="scientific">Ilyomonas limi</name>
    <dbReference type="NCBI Taxonomy" id="2575867"/>
    <lineage>
        <taxon>Bacteria</taxon>
        <taxon>Pseudomonadati</taxon>
        <taxon>Bacteroidota</taxon>
        <taxon>Chitinophagia</taxon>
        <taxon>Chitinophagales</taxon>
        <taxon>Chitinophagaceae</taxon>
        <taxon>Ilyomonas</taxon>
    </lineage>
</organism>
<dbReference type="AlphaFoldDB" id="A0A4V5UW13"/>
<keyword evidence="5" id="KW-1185">Reference proteome</keyword>
<evidence type="ECO:0000313" key="4">
    <source>
        <dbReference type="EMBL" id="TKK67023.1"/>
    </source>
</evidence>
<dbReference type="InterPro" id="IPR048932">
    <property type="entry name" value="Rhamnosid-like_N_bacteroidetes"/>
</dbReference>
<evidence type="ECO:0000313" key="5">
    <source>
        <dbReference type="Proteomes" id="UP000305848"/>
    </source>
</evidence>
<dbReference type="Proteomes" id="UP000305848">
    <property type="component" value="Unassembled WGS sequence"/>
</dbReference>
<gene>
    <name evidence="4" type="ORF">FC093_16130</name>
</gene>
<dbReference type="Gene3D" id="2.60.420.10">
    <property type="entry name" value="Maltose phosphorylase, domain 3"/>
    <property type="match status" value="1"/>
</dbReference>
<evidence type="ECO:0000259" key="3">
    <source>
        <dbReference type="Pfam" id="PF21209"/>
    </source>
</evidence>
<dbReference type="InterPro" id="IPR008928">
    <property type="entry name" value="6-hairpin_glycosidase_sf"/>
</dbReference>
<dbReference type="Gene3D" id="2.60.120.260">
    <property type="entry name" value="Galactose-binding domain-like"/>
    <property type="match status" value="2"/>
</dbReference>
<feature type="domain" description="Alpha-L-rhamnosidase C-terminal" evidence="2">
    <location>
        <begin position="587"/>
        <end position="623"/>
    </location>
</feature>
<dbReference type="SUPFAM" id="SSF48208">
    <property type="entry name" value="Six-hairpin glycosidases"/>
    <property type="match status" value="1"/>
</dbReference>
<protein>
    <submittedName>
        <fullName evidence="4">Alpha-rhamnosidase</fullName>
    </submittedName>
</protein>
<dbReference type="EMBL" id="SZQL01000013">
    <property type="protein sequence ID" value="TKK67023.1"/>
    <property type="molecule type" value="Genomic_DNA"/>
</dbReference>
<dbReference type="InterPro" id="IPR012341">
    <property type="entry name" value="6hp_glycosidase-like_sf"/>
</dbReference>
<dbReference type="Pfam" id="PF21209">
    <property type="entry name" value="Bac_rhamnosid-like_N"/>
    <property type="match status" value="1"/>
</dbReference>
<dbReference type="GO" id="GO:0005975">
    <property type="term" value="P:carbohydrate metabolic process"/>
    <property type="evidence" value="ECO:0007669"/>
    <property type="project" value="InterPro"/>
</dbReference>
<evidence type="ECO:0000259" key="2">
    <source>
        <dbReference type="Pfam" id="PF17390"/>
    </source>
</evidence>
<dbReference type="Pfam" id="PF17390">
    <property type="entry name" value="Bac_rhamnosid_C"/>
    <property type="match status" value="1"/>
</dbReference>
<feature type="domain" description="Alpha-L-rhamnosidase six-hairpin glycosidase" evidence="1">
    <location>
        <begin position="250"/>
        <end position="582"/>
    </location>
</feature>
<dbReference type="RefSeq" id="WP_137262840.1">
    <property type="nucleotide sequence ID" value="NZ_SZQL01000013.1"/>
</dbReference>
<dbReference type="PANTHER" id="PTHR34987:SF6">
    <property type="entry name" value="ALPHA-L-RHAMNOSIDASE SIX-HAIRPIN GLYCOSIDASE DOMAIN-CONTAINING PROTEIN"/>
    <property type="match status" value="1"/>
</dbReference>
<dbReference type="InterPro" id="IPR035398">
    <property type="entry name" value="Bac_rhamnosid_C"/>
</dbReference>
<proteinExistence type="predicted"/>
<dbReference type="Pfam" id="PF17389">
    <property type="entry name" value="Bac_rhamnosid6H"/>
    <property type="match status" value="1"/>
</dbReference>
<feature type="domain" description="Alpha-rhamnosidase-like N-terminal" evidence="3">
    <location>
        <begin position="26"/>
        <end position="227"/>
    </location>
</feature>
<reference evidence="4 5" key="1">
    <citation type="submission" date="2019-05" db="EMBL/GenBank/DDBJ databases">
        <title>Panacibacter sp. strain 17mud1-8 Genome sequencing and assembly.</title>
        <authorList>
            <person name="Chhetri G."/>
        </authorList>
    </citation>
    <scope>NUCLEOTIDE SEQUENCE [LARGE SCALE GENOMIC DNA]</scope>
    <source>
        <strain evidence="4 5">17mud1-8</strain>
    </source>
</reference>
<evidence type="ECO:0000259" key="1">
    <source>
        <dbReference type="Pfam" id="PF17389"/>
    </source>
</evidence>
<sequence>MQNRRTDRGSFFPVFWKMDNHYVLMDFHKTFTLQQAEDVHIYAEGRYNVKIDGQLQEGTPLIITIPAGTHKINVKVFSQGTVPAIFVQGKTIVSDTSWLLTYEDKEWIDETGKTSDISATKWVNAGSSNFNDPSSPPSQFKLAVQPQAPVSVIKKGDTSLIDFGKETFGYIQLHGIKGKGSINIIYGESKEEAMSDSEAITLDRLHFDKDVNTDSTLPLSKAFRYVKLETAPGFTVDSVCMLYEYVDIPDKGSFRCSDTLINKIYDVAKYTLHLNTREFFIDGIKRDRWVWSGDAYQSYLMNYYLMNDDETVKRTIYALRGKDPVTSHINTIMDYTFYWFLSIYDYYLYSGDTAFIKQNYPRMQTLMDFCLQRRNKDGLMEGLPGDWIFIDWAAGLSKQGEVSFEQMLFCRSLETIALCANINNDAKGAAAYTKLAKNVKKKLFAYYWNEQKKALVHSRINGVPTSNVTRYANMFGIFFHYFTPKQEQEIKDNVLLNDSVQKITTPYMRFYELEALCALGDQQHVLQEMRDYWGGMLQLGATSFWEEYDPSKQDTEHYAMYGRAFGKSLCHAWGASPVYLLGKYYLGVSPTSPGYATYTVQPSLGGLQWMEGKVPTPHGSIELHCDTKQIKIKATEGEGILHIKSRTVPKGNNIMIKTLGDNVYEMRLEPNINYTITYKAM</sequence>
<accession>A0A4V5UW13</accession>